<keyword evidence="5 8" id="KW-0067">ATP-binding</keyword>
<keyword evidence="6 8" id="KW-1278">Translocase</keyword>
<feature type="domain" description="ABC transporter" evidence="10">
    <location>
        <begin position="60"/>
        <end position="290"/>
    </location>
</feature>
<dbReference type="PANTHER" id="PTHR42781:SF5">
    <property type="entry name" value="PUTRESCINE TRANSPORT ATP-BINDING PROTEIN POTG"/>
    <property type="match status" value="1"/>
</dbReference>
<dbReference type="PROSITE" id="PS00211">
    <property type="entry name" value="ABC_TRANSPORTER_1"/>
    <property type="match status" value="1"/>
</dbReference>
<protein>
    <recommendedName>
        <fullName evidence="8">Spermidine/putrescine import ATP-binding protein PotA</fullName>
        <ecNumber evidence="8">7.6.2.11</ecNumber>
    </recommendedName>
</protein>
<dbReference type="SUPFAM" id="SSF52540">
    <property type="entry name" value="P-loop containing nucleoside triphosphate hydrolases"/>
    <property type="match status" value="1"/>
</dbReference>
<dbReference type="InterPro" id="IPR008995">
    <property type="entry name" value="Mo/tungstate-bd_C_term_dom"/>
</dbReference>
<comment type="catalytic activity">
    <reaction evidence="8">
        <text>ATP + H2O + polyamine-[polyamine-binding protein]Side 1 = ADP + phosphate + polyamineSide 2 + [polyamine-binding protein]Side 1.</text>
        <dbReference type="EC" id="7.6.2.11"/>
    </reaction>
</comment>
<evidence type="ECO:0000259" key="10">
    <source>
        <dbReference type="PROSITE" id="PS50893"/>
    </source>
</evidence>
<evidence type="ECO:0000256" key="7">
    <source>
        <dbReference type="ARBA" id="ARBA00023136"/>
    </source>
</evidence>
<accession>N0B6Z1</accession>
<keyword evidence="7 8" id="KW-0472">Membrane</keyword>
<evidence type="ECO:0000256" key="9">
    <source>
        <dbReference type="SAM" id="MobiDB-lite"/>
    </source>
</evidence>
<evidence type="ECO:0000313" key="12">
    <source>
        <dbReference type="Proteomes" id="UP000005952"/>
    </source>
</evidence>
<dbReference type="GO" id="GO:0005524">
    <property type="term" value="F:ATP binding"/>
    <property type="evidence" value="ECO:0007669"/>
    <property type="project" value="UniProtKB-KW"/>
</dbReference>
<evidence type="ECO:0000256" key="4">
    <source>
        <dbReference type="ARBA" id="ARBA00022741"/>
    </source>
</evidence>
<evidence type="ECO:0000256" key="8">
    <source>
        <dbReference type="RuleBase" id="RU364083"/>
    </source>
</evidence>
<dbReference type="eggNOG" id="COG3842">
    <property type="taxonomic scope" value="Bacteria"/>
</dbReference>
<feature type="region of interest" description="Disordered" evidence="9">
    <location>
        <begin position="1"/>
        <end position="50"/>
    </location>
</feature>
<dbReference type="Proteomes" id="UP000005952">
    <property type="component" value="Chromosome"/>
</dbReference>
<dbReference type="AlphaFoldDB" id="N0B6Z1"/>
<dbReference type="HOGENOM" id="CLU_000604_1_1_5"/>
<comment type="subunit">
    <text evidence="8">The complex is composed of two ATP-binding proteins (PotA), two transmembrane proteins (PotB and PotC) and a solute-binding protein (PotD).</text>
</comment>
<proteinExistence type="inferred from homology"/>
<dbReference type="InterPro" id="IPR003439">
    <property type="entry name" value="ABC_transporter-like_ATP-bd"/>
</dbReference>
<feature type="compositionally biased region" description="Low complexity" evidence="9">
    <location>
        <begin position="33"/>
        <end position="45"/>
    </location>
</feature>
<keyword evidence="4 8" id="KW-0547">Nucleotide-binding</keyword>
<dbReference type="Gene3D" id="2.40.50.100">
    <property type="match status" value="1"/>
</dbReference>
<dbReference type="InterPro" id="IPR017871">
    <property type="entry name" value="ABC_transporter-like_CS"/>
</dbReference>
<dbReference type="KEGG" id="hdt:HYPDE_31513"/>
<reference evidence="11 12" key="1">
    <citation type="journal article" date="2013" name="Genome Announc.">
        <title>Genome sequences for three denitrifying bacterial strains isolated from a uranium- and nitrate-contaminated subsurface environment.</title>
        <authorList>
            <person name="Venkatramanan R."/>
            <person name="Prakash O."/>
            <person name="Woyke T."/>
            <person name="Chain P."/>
            <person name="Goodwin L.A."/>
            <person name="Watson D."/>
            <person name="Brooks S."/>
            <person name="Kostka J.E."/>
            <person name="Green S.J."/>
        </authorList>
    </citation>
    <scope>NUCLEOTIDE SEQUENCE [LARGE SCALE GENOMIC DNA]</scope>
    <source>
        <strain evidence="11 12">1NES1</strain>
    </source>
</reference>
<evidence type="ECO:0000256" key="6">
    <source>
        <dbReference type="ARBA" id="ARBA00022967"/>
    </source>
</evidence>
<comment type="similarity">
    <text evidence="8">Belongs to the ABC transporter superfamily. Spermidine/putrescine importer (TC 3.A.1.11.1) family.</text>
</comment>
<evidence type="ECO:0000313" key="11">
    <source>
        <dbReference type="EMBL" id="AGK57977.1"/>
    </source>
</evidence>
<name>N0B6Z1_9HYPH</name>
<dbReference type="InterPro" id="IPR050093">
    <property type="entry name" value="ABC_SmlMolc_Importer"/>
</dbReference>
<keyword evidence="3" id="KW-0997">Cell inner membrane</keyword>
<dbReference type="Pfam" id="PF00005">
    <property type="entry name" value="ABC_tran"/>
    <property type="match status" value="1"/>
</dbReference>
<dbReference type="SUPFAM" id="SSF50331">
    <property type="entry name" value="MOP-like"/>
    <property type="match status" value="1"/>
</dbReference>
<dbReference type="InterPro" id="IPR005893">
    <property type="entry name" value="PotA-like"/>
</dbReference>
<keyword evidence="2 8" id="KW-1003">Cell membrane</keyword>
<dbReference type="GO" id="GO:0015417">
    <property type="term" value="F:ABC-type polyamine transporter activity"/>
    <property type="evidence" value="ECO:0007669"/>
    <property type="project" value="UniProtKB-EC"/>
</dbReference>
<comment type="function">
    <text evidence="8">Part of the ABC transporter complex PotABCD involved in spermidine/putrescine import. Responsible for energy coupling to the transport system.</text>
</comment>
<dbReference type="FunFam" id="3.40.50.300:FF:000133">
    <property type="entry name" value="Spermidine/putrescine import ATP-binding protein PotA"/>
    <property type="match status" value="1"/>
</dbReference>
<dbReference type="Pfam" id="PF08402">
    <property type="entry name" value="TOBE_2"/>
    <property type="match status" value="1"/>
</dbReference>
<dbReference type="InterPro" id="IPR003593">
    <property type="entry name" value="AAA+_ATPase"/>
</dbReference>
<organism evidence="11 12">
    <name type="scientific">Hyphomicrobium denitrificans 1NES1</name>
    <dbReference type="NCBI Taxonomy" id="670307"/>
    <lineage>
        <taxon>Bacteria</taxon>
        <taxon>Pseudomonadati</taxon>
        <taxon>Pseudomonadota</taxon>
        <taxon>Alphaproteobacteria</taxon>
        <taxon>Hyphomicrobiales</taxon>
        <taxon>Hyphomicrobiaceae</taxon>
        <taxon>Hyphomicrobium</taxon>
    </lineage>
</organism>
<evidence type="ECO:0000256" key="3">
    <source>
        <dbReference type="ARBA" id="ARBA00022519"/>
    </source>
</evidence>
<dbReference type="InterPro" id="IPR013611">
    <property type="entry name" value="Transp-assoc_OB_typ2"/>
</dbReference>
<evidence type="ECO:0000256" key="1">
    <source>
        <dbReference type="ARBA" id="ARBA00022448"/>
    </source>
</evidence>
<dbReference type="InterPro" id="IPR027417">
    <property type="entry name" value="P-loop_NTPase"/>
</dbReference>
<keyword evidence="12" id="KW-1185">Reference proteome</keyword>
<dbReference type="PROSITE" id="PS50893">
    <property type="entry name" value="ABC_TRANSPORTER_2"/>
    <property type="match status" value="1"/>
</dbReference>
<evidence type="ECO:0000256" key="5">
    <source>
        <dbReference type="ARBA" id="ARBA00022840"/>
    </source>
</evidence>
<sequence length="416" mass="45526">MRQFLSPSKLSPKDCGMTVATASGAKQGGPGAGPQRAGPRTAAPQSGFAPWKDPAKSPIVRFENVTKKFDDFAAVKTVTLDIFEREFFALLGPSGCGKSTLLRMLAGFERPTEGRTIVAGQDITDLPPYERPVNMMFQSYALFPHMTVEGNIGFGLRQEGMAKDKIAARVDEAMAMLELRPFAKRKPNQLSGGQQQRVALARAIAKKPRIVLLDEPLGALDKKLRQQAQFELMRIQETTGTTFIIVTHDQEEAMTVASRIAVMDKGELVQVATPGDIYENPKTRYIAGFIGDVNVFEGKVSAVSDGCVEIDANDGYKFKTRSSEPVAVGQQVWLALRPEKIRIAHEQPASPINAIPGKVEDIGYLGSISHYHVRTAPGERVTALRANAAHAVERTINWDENVWLDWPVDAGVVLTR</sequence>
<dbReference type="NCBIfam" id="TIGR01187">
    <property type="entry name" value="potA"/>
    <property type="match status" value="1"/>
</dbReference>
<dbReference type="SMART" id="SM00382">
    <property type="entry name" value="AAA"/>
    <property type="match status" value="1"/>
</dbReference>
<dbReference type="Gene3D" id="3.40.50.300">
    <property type="entry name" value="P-loop containing nucleotide triphosphate hydrolases"/>
    <property type="match status" value="1"/>
</dbReference>
<dbReference type="GO" id="GO:0015847">
    <property type="term" value="P:putrescine transport"/>
    <property type="evidence" value="ECO:0007669"/>
    <property type="project" value="UniProtKB-ARBA"/>
</dbReference>
<dbReference type="STRING" id="670307.HYPDE_31513"/>
<dbReference type="GO" id="GO:0043190">
    <property type="term" value="C:ATP-binding cassette (ABC) transporter complex"/>
    <property type="evidence" value="ECO:0007669"/>
    <property type="project" value="InterPro"/>
</dbReference>
<dbReference type="EC" id="7.6.2.11" evidence="8"/>
<dbReference type="GO" id="GO:0016887">
    <property type="term" value="F:ATP hydrolysis activity"/>
    <property type="evidence" value="ECO:0007669"/>
    <property type="project" value="InterPro"/>
</dbReference>
<gene>
    <name evidence="8" type="primary">potA</name>
    <name evidence="11" type="ORF">HYPDE_31513</name>
</gene>
<keyword evidence="1 8" id="KW-0813">Transport</keyword>
<dbReference type="EMBL" id="CP005587">
    <property type="protein sequence ID" value="AGK57977.1"/>
    <property type="molecule type" value="Genomic_DNA"/>
</dbReference>
<evidence type="ECO:0000256" key="2">
    <source>
        <dbReference type="ARBA" id="ARBA00022475"/>
    </source>
</evidence>
<dbReference type="PANTHER" id="PTHR42781">
    <property type="entry name" value="SPERMIDINE/PUTRESCINE IMPORT ATP-BINDING PROTEIN POTA"/>
    <property type="match status" value="1"/>
</dbReference>